<keyword evidence="2" id="KW-1185">Reference proteome</keyword>
<reference evidence="1" key="3">
    <citation type="journal article" date="2017" name="Nature">
        <title>Genome sequence of the progenitor of the wheat D genome Aegilops tauschii.</title>
        <authorList>
            <person name="Luo M.C."/>
            <person name="Gu Y.Q."/>
            <person name="Puiu D."/>
            <person name="Wang H."/>
            <person name="Twardziok S.O."/>
            <person name="Deal K.R."/>
            <person name="Huo N."/>
            <person name="Zhu T."/>
            <person name="Wang L."/>
            <person name="Wang Y."/>
            <person name="McGuire P.E."/>
            <person name="Liu S."/>
            <person name="Long H."/>
            <person name="Ramasamy R.K."/>
            <person name="Rodriguez J.C."/>
            <person name="Van S.L."/>
            <person name="Yuan L."/>
            <person name="Wang Z."/>
            <person name="Xia Z."/>
            <person name="Xiao L."/>
            <person name="Anderson O.D."/>
            <person name="Ouyang S."/>
            <person name="Liang Y."/>
            <person name="Zimin A.V."/>
            <person name="Pertea G."/>
            <person name="Qi P."/>
            <person name="Bennetzen J.L."/>
            <person name="Dai X."/>
            <person name="Dawson M.W."/>
            <person name="Muller H.G."/>
            <person name="Kugler K."/>
            <person name="Rivarola-Duarte L."/>
            <person name="Spannagl M."/>
            <person name="Mayer K.F.X."/>
            <person name="Lu F.H."/>
            <person name="Bevan M.W."/>
            <person name="Leroy P."/>
            <person name="Li P."/>
            <person name="You F.M."/>
            <person name="Sun Q."/>
            <person name="Liu Z."/>
            <person name="Lyons E."/>
            <person name="Wicker T."/>
            <person name="Salzberg S.L."/>
            <person name="Devos K.M."/>
            <person name="Dvorak J."/>
        </authorList>
    </citation>
    <scope>NUCLEOTIDE SEQUENCE [LARGE SCALE GENOMIC DNA]</scope>
    <source>
        <strain evidence="1">cv. AL8/78</strain>
    </source>
</reference>
<sequence length="96" mass="11381">MSEEWEDLFPLVSIRKLVREISDHNPLLLATGEEGREAPKPREFRFDLSWIKDERFLPLVGKIWARGVFSKDPIDVLNIKLKRFKTYFKGWGSDKF</sequence>
<proteinExistence type="predicted"/>
<evidence type="ECO:0008006" key="3">
    <source>
        <dbReference type="Google" id="ProtNLM"/>
    </source>
</evidence>
<evidence type="ECO:0000313" key="2">
    <source>
        <dbReference type="Proteomes" id="UP000015105"/>
    </source>
</evidence>
<name>A0A453GN12_AEGTS</name>
<dbReference type="Gramene" id="AET3Gv21130000.1">
    <property type="protein sequence ID" value="AET3Gv21130000.1"/>
    <property type="gene ID" value="AET3Gv21130000"/>
</dbReference>
<dbReference type="EnsemblPlants" id="AET3Gv21130000.1">
    <property type="protein sequence ID" value="AET3Gv21130000.1"/>
    <property type="gene ID" value="AET3Gv21130000"/>
</dbReference>
<accession>A0A453GN12</accession>
<reference evidence="1" key="5">
    <citation type="journal article" date="2021" name="G3 (Bethesda)">
        <title>Aegilops tauschii genome assembly Aet v5.0 features greater sequence contiguity and improved annotation.</title>
        <authorList>
            <person name="Wang L."/>
            <person name="Zhu T."/>
            <person name="Rodriguez J.C."/>
            <person name="Deal K.R."/>
            <person name="Dubcovsky J."/>
            <person name="McGuire P.E."/>
            <person name="Lux T."/>
            <person name="Spannagl M."/>
            <person name="Mayer K.F.X."/>
            <person name="Baldrich P."/>
            <person name="Meyers B.C."/>
            <person name="Huo N."/>
            <person name="Gu Y.Q."/>
            <person name="Zhou H."/>
            <person name="Devos K.M."/>
            <person name="Bennetzen J.L."/>
            <person name="Unver T."/>
            <person name="Budak H."/>
            <person name="Gulick P.J."/>
            <person name="Galiba G."/>
            <person name="Kalapos B."/>
            <person name="Nelson D.R."/>
            <person name="Li P."/>
            <person name="You F.M."/>
            <person name="Luo M.C."/>
            <person name="Dvorak J."/>
        </authorList>
    </citation>
    <scope>NUCLEOTIDE SEQUENCE [LARGE SCALE GENOMIC DNA]</scope>
    <source>
        <strain evidence="1">cv. AL8/78</strain>
    </source>
</reference>
<organism evidence="1 2">
    <name type="scientific">Aegilops tauschii subsp. strangulata</name>
    <name type="common">Goatgrass</name>
    <dbReference type="NCBI Taxonomy" id="200361"/>
    <lineage>
        <taxon>Eukaryota</taxon>
        <taxon>Viridiplantae</taxon>
        <taxon>Streptophyta</taxon>
        <taxon>Embryophyta</taxon>
        <taxon>Tracheophyta</taxon>
        <taxon>Spermatophyta</taxon>
        <taxon>Magnoliopsida</taxon>
        <taxon>Liliopsida</taxon>
        <taxon>Poales</taxon>
        <taxon>Poaceae</taxon>
        <taxon>BOP clade</taxon>
        <taxon>Pooideae</taxon>
        <taxon>Triticodae</taxon>
        <taxon>Triticeae</taxon>
        <taxon>Triticinae</taxon>
        <taxon>Aegilops</taxon>
    </lineage>
</organism>
<dbReference type="AlphaFoldDB" id="A0A453GN12"/>
<reference evidence="2" key="2">
    <citation type="journal article" date="2017" name="Nat. Plants">
        <title>The Aegilops tauschii genome reveals multiple impacts of transposons.</title>
        <authorList>
            <person name="Zhao G."/>
            <person name="Zou C."/>
            <person name="Li K."/>
            <person name="Wang K."/>
            <person name="Li T."/>
            <person name="Gao L."/>
            <person name="Zhang X."/>
            <person name="Wang H."/>
            <person name="Yang Z."/>
            <person name="Liu X."/>
            <person name="Jiang W."/>
            <person name="Mao L."/>
            <person name="Kong X."/>
            <person name="Jiao Y."/>
            <person name="Jia J."/>
        </authorList>
    </citation>
    <scope>NUCLEOTIDE SEQUENCE [LARGE SCALE GENOMIC DNA]</scope>
    <source>
        <strain evidence="2">cv. AL8/78</strain>
    </source>
</reference>
<evidence type="ECO:0000313" key="1">
    <source>
        <dbReference type="EnsemblPlants" id="AET3Gv21130000.1"/>
    </source>
</evidence>
<reference evidence="2" key="1">
    <citation type="journal article" date="2014" name="Science">
        <title>Ancient hybridizations among the ancestral genomes of bread wheat.</title>
        <authorList>
            <consortium name="International Wheat Genome Sequencing Consortium,"/>
            <person name="Marcussen T."/>
            <person name="Sandve S.R."/>
            <person name="Heier L."/>
            <person name="Spannagl M."/>
            <person name="Pfeifer M."/>
            <person name="Jakobsen K.S."/>
            <person name="Wulff B.B."/>
            <person name="Steuernagel B."/>
            <person name="Mayer K.F."/>
            <person name="Olsen O.A."/>
        </authorList>
    </citation>
    <scope>NUCLEOTIDE SEQUENCE [LARGE SCALE GENOMIC DNA]</scope>
    <source>
        <strain evidence="2">cv. AL8/78</strain>
    </source>
</reference>
<dbReference type="Proteomes" id="UP000015105">
    <property type="component" value="Chromosome 3D"/>
</dbReference>
<protein>
    <recommendedName>
        <fullName evidence="3">Endonuclease/exonuclease/phosphatase domain-containing protein</fullName>
    </recommendedName>
</protein>
<reference evidence="1" key="4">
    <citation type="submission" date="2019-03" db="UniProtKB">
        <authorList>
            <consortium name="EnsemblPlants"/>
        </authorList>
    </citation>
    <scope>IDENTIFICATION</scope>
</reference>